<evidence type="ECO:0000259" key="3">
    <source>
        <dbReference type="PROSITE" id="PS50158"/>
    </source>
</evidence>
<dbReference type="GO" id="GO:0008270">
    <property type="term" value="F:zinc ion binding"/>
    <property type="evidence" value="ECO:0007669"/>
    <property type="project" value="UniProtKB-KW"/>
</dbReference>
<evidence type="ECO:0000256" key="1">
    <source>
        <dbReference type="PROSITE-ProRule" id="PRU00047"/>
    </source>
</evidence>
<dbReference type="SMART" id="SM00343">
    <property type="entry name" value="ZnF_C2HC"/>
    <property type="match status" value="1"/>
</dbReference>
<feature type="compositionally biased region" description="Basic and acidic residues" evidence="2">
    <location>
        <begin position="113"/>
        <end position="124"/>
    </location>
</feature>
<sequence>MSSANGNFGATGDEPLSIESLLSSTWPFILQALMIFNALEDTLRLQGLEIGELKQTIRRGTEEWQQLRDQLQMTRGRVEAYEQNIGSVTQAFEQGIHGMSSNPYKEPSSLVSHPDKFDGEEKDDKKRRRQFRAWLGRARLKINVEKKKYSTKYSKILYAVSRLDGAARIAMDSYLVNIYDHPETPEVWEWANSDALFDWLKRAYDSHNRSGDASREMDDLKQKNTPFNVFLSEFLALAADLGLDDKAKVEKLKQKVNNELQSAVISVFPKPQNGDFDGWVDCYRSLTENILDYAHHTGNKNPFSNNPFNKESNKNNKNNNQNNQNQQNPQHPTRAQTPAAPAGDPMDLDTIKLRRLSATERQKRIDQGLCLYCGGQGHMKNDCPEAPRLPQSGPVARLAGGYNLERPGSAPPGGSNNPFRQGHAADLRVRAIGWKGNADDWPGSAASTQSTPGGYGHGYGHGTGENHGSSGEAKG</sequence>
<keyword evidence="1" id="KW-0862">Zinc</keyword>
<feature type="region of interest" description="Disordered" evidence="2">
    <location>
        <begin position="435"/>
        <end position="475"/>
    </location>
</feature>
<gene>
    <name evidence="4" type="ORF">KHLLAP_LOCUS8925</name>
</gene>
<dbReference type="EMBL" id="CAUWAG010000011">
    <property type="protein sequence ID" value="CAJ2508457.1"/>
    <property type="molecule type" value="Genomic_DNA"/>
</dbReference>
<keyword evidence="1" id="KW-0479">Metal-binding</keyword>
<organism evidence="4 5">
    <name type="scientific">Anthostomella pinea</name>
    <dbReference type="NCBI Taxonomy" id="933095"/>
    <lineage>
        <taxon>Eukaryota</taxon>
        <taxon>Fungi</taxon>
        <taxon>Dikarya</taxon>
        <taxon>Ascomycota</taxon>
        <taxon>Pezizomycotina</taxon>
        <taxon>Sordariomycetes</taxon>
        <taxon>Xylariomycetidae</taxon>
        <taxon>Xylariales</taxon>
        <taxon>Xylariaceae</taxon>
        <taxon>Anthostomella</taxon>
    </lineage>
</organism>
<evidence type="ECO:0000256" key="2">
    <source>
        <dbReference type="SAM" id="MobiDB-lite"/>
    </source>
</evidence>
<evidence type="ECO:0000313" key="4">
    <source>
        <dbReference type="EMBL" id="CAJ2508457.1"/>
    </source>
</evidence>
<feature type="compositionally biased region" description="Low complexity" evidence="2">
    <location>
        <begin position="299"/>
        <end position="330"/>
    </location>
</feature>
<dbReference type="Proteomes" id="UP001295740">
    <property type="component" value="Unassembled WGS sequence"/>
</dbReference>
<dbReference type="Gene3D" id="4.10.60.10">
    <property type="entry name" value="Zinc finger, CCHC-type"/>
    <property type="match status" value="1"/>
</dbReference>
<keyword evidence="5" id="KW-1185">Reference proteome</keyword>
<dbReference type="InterPro" id="IPR036875">
    <property type="entry name" value="Znf_CCHC_sf"/>
</dbReference>
<name>A0AAI8VPY6_9PEZI</name>
<proteinExistence type="predicted"/>
<keyword evidence="1" id="KW-0863">Zinc-finger</keyword>
<dbReference type="InterPro" id="IPR001878">
    <property type="entry name" value="Znf_CCHC"/>
</dbReference>
<dbReference type="AlphaFoldDB" id="A0AAI8VPY6"/>
<comment type="caution">
    <text evidence="4">The sequence shown here is derived from an EMBL/GenBank/DDBJ whole genome shotgun (WGS) entry which is preliminary data.</text>
</comment>
<accession>A0AAI8VPY6</accession>
<feature type="domain" description="CCHC-type" evidence="3">
    <location>
        <begin position="370"/>
        <end position="385"/>
    </location>
</feature>
<dbReference type="PROSITE" id="PS50158">
    <property type="entry name" value="ZF_CCHC"/>
    <property type="match status" value="1"/>
</dbReference>
<dbReference type="GO" id="GO:0003676">
    <property type="term" value="F:nucleic acid binding"/>
    <property type="evidence" value="ECO:0007669"/>
    <property type="project" value="InterPro"/>
</dbReference>
<feature type="region of interest" description="Disordered" evidence="2">
    <location>
        <begin position="97"/>
        <end position="124"/>
    </location>
</feature>
<feature type="compositionally biased region" description="Gly residues" evidence="2">
    <location>
        <begin position="453"/>
        <end position="465"/>
    </location>
</feature>
<protein>
    <submittedName>
        <fullName evidence="4">Uu.00g134830.m01.CDS01</fullName>
    </submittedName>
</protein>
<reference evidence="4" key="1">
    <citation type="submission" date="2023-10" db="EMBL/GenBank/DDBJ databases">
        <authorList>
            <person name="Hackl T."/>
        </authorList>
    </citation>
    <scope>NUCLEOTIDE SEQUENCE</scope>
</reference>
<feature type="region of interest" description="Disordered" evidence="2">
    <location>
        <begin position="297"/>
        <end position="348"/>
    </location>
</feature>
<dbReference type="SUPFAM" id="SSF57756">
    <property type="entry name" value="Retrovirus zinc finger-like domains"/>
    <property type="match status" value="1"/>
</dbReference>
<evidence type="ECO:0000313" key="5">
    <source>
        <dbReference type="Proteomes" id="UP001295740"/>
    </source>
</evidence>